<feature type="compositionally biased region" description="Polar residues" evidence="2">
    <location>
        <begin position="1453"/>
        <end position="1466"/>
    </location>
</feature>
<protein>
    <submittedName>
        <fullName evidence="7">Protein sidekick-2</fullName>
    </submittedName>
</protein>
<dbReference type="InterPro" id="IPR036116">
    <property type="entry name" value="FN3_sf"/>
</dbReference>
<dbReference type="FunFam" id="2.60.40.10:FF:000028">
    <property type="entry name" value="Neuronal cell adhesion molecule"/>
    <property type="match status" value="1"/>
</dbReference>
<feature type="domain" description="Ig-like" evidence="5">
    <location>
        <begin position="1200"/>
        <end position="1286"/>
    </location>
</feature>
<feature type="domain" description="Fibronectin type-III" evidence="6">
    <location>
        <begin position="960"/>
        <end position="1056"/>
    </location>
</feature>
<evidence type="ECO:0000256" key="3">
    <source>
        <dbReference type="SAM" id="Phobius"/>
    </source>
</evidence>
<dbReference type="Pfam" id="PF00754">
    <property type="entry name" value="F5_F8_type_C"/>
    <property type="match status" value="2"/>
</dbReference>
<evidence type="ECO:0000259" key="4">
    <source>
        <dbReference type="PROSITE" id="PS50022"/>
    </source>
</evidence>
<dbReference type="CDD" id="cd00096">
    <property type="entry name" value="Ig"/>
    <property type="match status" value="1"/>
</dbReference>
<dbReference type="SMART" id="SM00409">
    <property type="entry name" value="IG"/>
    <property type="match status" value="2"/>
</dbReference>
<feature type="region of interest" description="Disordered" evidence="2">
    <location>
        <begin position="1479"/>
        <end position="1498"/>
    </location>
</feature>
<feature type="domain" description="F5/8 type C" evidence="4">
    <location>
        <begin position="711"/>
        <end position="868"/>
    </location>
</feature>
<dbReference type="Pfam" id="PF07679">
    <property type="entry name" value="I-set"/>
    <property type="match status" value="1"/>
</dbReference>
<dbReference type="Pfam" id="PF00041">
    <property type="entry name" value="fn3"/>
    <property type="match status" value="2"/>
</dbReference>
<dbReference type="SMART" id="SM00060">
    <property type="entry name" value="FN3"/>
    <property type="match status" value="3"/>
</dbReference>
<dbReference type="SMART" id="SM00408">
    <property type="entry name" value="IGc2"/>
    <property type="match status" value="2"/>
</dbReference>
<evidence type="ECO:0000259" key="6">
    <source>
        <dbReference type="PROSITE" id="PS50853"/>
    </source>
</evidence>
<feature type="domain" description="Fibronectin type-III" evidence="6">
    <location>
        <begin position="395"/>
        <end position="492"/>
    </location>
</feature>
<evidence type="ECO:0000313" key="8">
    <source>
        <dbReference type="Proteomes" id="UP000225706"/>
    </source>
</evidence>
<dbReference type="InterPro" id="IPR003961">
    <property type="entry name" value="FN3_dom"/>
</dbReference>
<dbReference type="PROSITE" id="PS50853">
    <property type="entry name" value="FN3"/>
    <property type="match status" value="3"/>
</dbReference>
<dbReference type="InterPro" id="IPR000421">
    <property type="entry name" value="FA58C"/>
</dbReference>
<feature type="transmembrane region" description="Helical" evidence="3">
    <location>
        <begin position="1382"/>
        <end position="1406"/>
    </location>
</feature>
<evidence type="ECO:0000256" key="2">
    <source>
        <dbReference type="SAM" id="MobiDB-lite"/>
    </source>
</evidence>
<dbReference type="InterPro" id="IPR013098">
    <property type="entry name" value="Ig_I-set"/>
</dbReference>
<dbReference type="PROSITE" id="PS50835">
    <property type="entry name" value="IG_LIKE"/>
    <property type="match status" value="2"/>
</dbReference>
<dbReference type="Gene3D" id="2.60.40.10">
    <property type="entry name" value="Immunoglobulins"/>
    <property type="match status" value="5"/>
</dbReference>
<gene>
    <name evidence="7" type="primary">SDK2</name>
    <name evidence="7" type="ORF">AWC38_SpisGene5111</name>
</gene>
<dbReference type="Gene3D" id="2.60.120.260">
    <property type="entry name" value="Galactose-binding domain-like"/>
    <property type="match status" value="2"/>
</dbReference>
<keyword evidence="3" id="KW-1133">Transmembrane helix</keyword>
<feature type="domain" description="Fibronectin type-III" evidence="6">
    <location>
        <begin position="497"/>
        <end position="593"/>
    </location>
</feature>
<dbReference type="CDD" id="cd00057">
    <property type="entry name" value="FA58C"/>
    <property type="match status" value="2"/>
</dbReference>
<name>A0A2B4SL78_STYPI</name>
<keyword evidence="1" id="KW-0677">Repeat</keyword>
<feature type="compositionally biased region" description="Low complexity" evidence="2">
    <location>
        <begin position="1433"/>
        <end position="1443"/>
    </location>
</feature>
<organism evidence="7 8">
    <name type="scientific">Stylophora pistillata</name>
    <name type="common">Smooth cauliflower coral</name>
    <dbReference type="NCBI Taxonomy" id="50429"/>
    <lineage>
        <taxon>Eukaryota</taxon>
        <taxon>Metazoa</taxon>
        <taxon>Cnidaria</taxon>
        <taxon>Anthozoa</taxon>
        <taxon>Hexacorallia</taxon>
        <taxon>Scleractinia</taxon>
        <taxon>Astrocoeniina</taxon>
        <taxon>Pocilloporidae</taxon>
        <taxon>Stylophora</taxon>
    </lineage>
</organism>
<dbReference type="SMART" id="SM00231">
    <property type="entry name" value="FA58C"/>
    <property type="match status" value="2"/>
</dbReference>
<sequence length="1498" mass="167101">MCSVWESLMKSLIDYHFPSKKKRIRKQTHPWLNSTVLKLMRTRDQVHKRAKTFRLSSDWDEYRLLRNKVTAMNRKARKHYFRNKLEEYRYKLKAFWDTLRLVLPSKNKSNRTEIDKIIVDDKELIDKHDIVNSLNEYFTTIASSLLASQQSHGSPFDPQQDGSSSISNHYFKFHAVSENDVVKALRTMDISKATGADSIPAQVIRIAAPYISNVVANLFNASFKSGRYPSIWKTARVTPLFRGNVVVLVHPVICIRWCSSSLVCMGYVSPSGNEFEVCDKEIKTSPLAVGVFQGADRFPERTTKYKTQLSLDGTTFDTYKENIVDKPHYKECDFVHVSVQFIQVTDLVFRFCYDYLAGRSKQEGSRKLENRLAVSGSFLVGCPTHGAPTVLPSQPPTAFKLTTSSSTSIMASWLLPSVFARHARTISGFIPFYKKRSVGVSATNLNITDGSTLSRNFTRLDEYTEYEFQVLAYSSNGNGPKSPVEVERTNEAVPSQAPSSFNVTAATSTIITASWHLPPADSRNGAIKGFKLFHKKRGSAESATILPINNGTVLSRDVSGLDSNTEYEFELLAFTSVGDGPKSPVVVVRTMKDGEGSQKHTNQNGRLNYISGSSWCAGTSDTNPYLQIDLQTPHIICAVSTQGNSQADQWGKTDILQLSTDGITWTDYKEGGQVEVMRGNNDRYSEVKHVIYGVLTRYLRFLPQTHQGGVCMRTEVFGVKPKPSHWSGYWWYNSRQQLHSHFGFNDRYEPWDGRSNANVSGWTPKSTNDPKDYLQIDLLYEHFICAVATQGSKGYNEWTTEYKIHLSLDGTIFSAYNETNIEKLFPGNSNRDGIVKNSLQKFASAKFIRFQPTNYHNRNVLRVEVYGILLTKALQLPGSYHQQLADTEESKGLNSSTERKGLVGQKTPLLLTMGQNYVAVCLGLRSTQSNEFQVLAFTSIGDGPKSSVKAERTMEDVLPAPSAPRFLSSVDVPPSNLHGPRITLSWCKPADPNGVLRDYTLFYSHGGVVTREVSGIDKDALNHTVDVLGGVTYQFHVRAVTIKPGPNGTTTVTAKEYMDSLGVPSTKCLFEATLLRGLDPTVDLNGADIGSNYTGAVKPPQRFTTQDMMTYEEAHKSSFPAAYVAFQFGGNDFDKNQEFVIGNGVQSSDKERSKRSGGDQFYYNKPLQLNTNYRVFHRAFVSETVYVSGNFVAIDTRGKPTNKDLPKTTITAIGELVVLTCEVSGETKASVTWTKDGVTSIPRAQFENNIKILIIKDVVPGDSGVYECKAINMLGESRTATTVIVAVPPRIIGEFSPSSVICEKQSPCFLSCQAASHIPLNYSWTKDGQFPTGDNIKYMNNSLIVTPQVGEDYGEYVCHVANAFGSILYEITLLDSEDTENILLAIVIALSCIVFVLLVIICGLIWQRRGAVPNKRIQSKEKIDFDGVKSLPDQQSSDDQASDPGTYMELKSRPSNQESHVPSMYQSLQEKLENPGYYNMVLPEENGGKQNEEVYEEI</sequence>
<keyword evidence="3" id="KW-0472">Membrane</keyword>
<dbReference type="SUPFAM" id="SSF48726">
    <property type="entry name" value="Immunoglobulin"/>
    <property type="match status" value="2"/>
</dbReference>
<accession>A0A2B4SL78</accession>
<evidence type="ECO:0000313" key="7">
    <source>
        <dbReference type="EMBL" id="PFX30126.1"/>
    </source>
</evidence>
<dbReference type="InterPro" id="IPR013783">
    <property type="entry name" value="Ig-like_fold"/>
</dbReference>
<dbReference type="EMBL" id="LSMT01000055">
    <property type="protein sequence ID" value="PFX30126.1"/>
    <property type="molecule type" value="Genomic_DNA"/>
</dbReference>
<reference evidence="8" key="1">
    <citation type="journal article" date="2017" name="bioRxiv">
        <title>Comparative analysis of the genomes of Stylophora pistillata and Acropora digitifera provides evidence for extensive differences between species of corals.</title>
        <authorList>
            <person name="Voolstra C.R."/>
            <person name="Li Y."/>
            <person name="Liew Y.J."/>
            <person name="Baumgarten S."/>
            <person name="Zoccola D."/>
            <person name="Flot J.-F."/>
            <person name="Tambutte S."/>
            <person name="Allemand D."/>
            <person name="Aranda M."/>
        </authorList>
    </citation>
    <scope>NUCLEOTIDE SEQUENCE [LARGE SCALE GENOMIC DNA]</scope>
</reference>
<dbReference type="SUPFAM" id="SSF49785">
    <property type="entry name" value="Galactose-binding domain-like"/>
    <property type="match status" value="2"/>
</dbReference>
<dbReference type="InterPro" id="IPR003599">
    <property type="entry name" value="Ig_sub"/>
</dbReference>
<dbReference type="PANTHER" id="PTHR24543:SF335">
    <property type="entry name" value="EGF-LIKE REPEAT AND DISCOIDIN I-LIKE DOMAIN-CONTAINING PROTEIN 3"/>
    <property type="match status" value="1"/>
</dbReference>
<dbReference type="STRING" id="50429.A0A2B4SL78"/>
<dbReference type="InterPro" id="IPR036179">
    <property type="entry name" value="Ig-like_dom_sf"/>
</dbReference>
<evidence type="ECO:0000256" key="1">
    <source>
        <dbReference type="ARBA" id="ARBA00022737"/>
    </source>
</evidence>
<dbReference type="InterPro" id="IPR003598">
    <property type="entry name" value="Ig_sub2"/>
</dbReference>
<evidence type="ECO:0000259" key="5">
    <source>
        <dbReference type="PROSITE" id="PS50835"/>
    </source>
</evidence>
<feature type="domain" description="Ig-like" evidence="5">
    <location>
        <begin position="1289"/>
        <end position="1374"/>
    </location>
</feature>
<dbReference type="PANTHER" id="PTHR24543">
    <property type="entry name" value="MULTICOPPER OXIDASE-RELATED"/>
    <property type="match status" value="1"/>
</dbReference>
<keyword evidence="3" id="KW-0812">Transmembrane</keyword>
<dbReference type="SUPFAM" id="SSF49265">
    <property type="entry name" value="Fibronectin type III"/>
    <property type="match status" value="2"/>
</dbReference>
<dbReference type="CDD" id="cd00063">
    <property type="entry name" value="FN3"/>
    <property type="match status" value="3"/>
</dbReference>
<comment type="caution">
    <text evidence="7">The sequence shown here is derived from an EMBL/GenBank/DDBJ whole genome shotgun (WGS) entry which is preliminary data.</text>
</comment>
<dbReference type="PROSITE" id="PS50022">
    <property type="entry name" value="FA58C_3"/>
    <property type="match status" value="2"/>
</dbReference>
<dbReference type="InterPro" id="IPR007110">
    <property type="entry name" value="Ig-like_dom"/>
</dbReference>
<feature type="domain" description="F5/8 type C" evidence="4">
    <location>
        <begin position="566"/>
        <end position="703"/>
    </location>
</feature>
<dbReference type="PROSITE" id="PS01285">
    <property type="entry name" value="FA58C_1"/>
    <property type="match status" value="2"/>
</dbReference>
<keyword evidence="8" id="KW-1185">Reference proteome</keyword>
<dbReference type="OrthoDB" id="5983454at2759"/>
<dbReference type="Pfam" id="PF13927">
    <property type="entry name" value="Ig_3"/>
    <property type="match status" value="1"/>
</dbReference>
<dbReference type="InterPro" id="IPR008979">
    <property type="entry name" value="Galactose-bd-like_sf"/>
</dbReference>
<feature type="region of interest" description="Disordered" evidence="2">
    <location>
        <begin position="1428"/>
        <end position="1466"/>
    </location>
</feature>
<dbReference type="Proteomes" id="UP000225706">
    <property type="component" value="Unassembled WGS sequence"/>
</dbReference>
<proteinExistence type="predicted"/>